<dbReference type="Pfam" id="PF15554">
    <property type="entry name" value="FSIP1"/>
    <property type="match status" value="1"/>
</dbReference>
<sequence>MDIIKGNLDGISKPASNSRTRPGSRDSSTSLEVLSPEPASFKIDTAINLNFGKESNSDSSNAEESRNNNDDKGENEKPKMVEEESDEDLNFVQHQTASECSDEPELKELDSQLQDAIQKMKRLDKILVKRQYREKEIKKQGLDMRIKLWEELKSAKNSEALQSNEEMENTKKFLALTPASEGTANPTHCELEDTFFSVFHTQVPPEEYENHIQNDNQDFTYDVEGNDSLIKAEKKPFSNTENIELRGKHSQDFIKRNIELAKNSGKPVVMTDREKKRLIELLKDLDDGDSGLSCPEGDESGWLVPGEGYTLAITQHQQLAEIDTKLQELSAASPTSSGFSLKLENQSDQLDSASLLSEEQLRCLLDECILKQKSVTRLSSEREKEDLEDITPEVPCLSRSILSELLNGLETKFTEVKDADMLENVECETCTGYYLTKALTGHFMSRALVIEAENLKCLQLSEDKVICDTKDYFMSKTLGIGRLKRPSFLDDPLYGKNVSLSSEDQHLKVSPPEKPEMAE</sequence>
<evidence type="ECO:0000256" key="2">
    <source>
        <dbReference type="ARBA" id="ARBA00019480"/>
    </source>
</evidence>
<dbReference type="InterPro" id="IPR026246">
    <property type="entry name" value="Fsip1"/>
</dbReference>
<dbReference type="PANTHER" id="PTHR22012">
    <property type="entry name" value="FIBROUS SHEATH INTERACTING PROTEIN 1"/>
    <property type="match status" value="1"/>
</dbReference>
<dbReference type="AlphaFoldDB" id="A0A811Y295"/>
<evidence type="ECO:0000256" key="4">
    <source>
        <dbReference type="SAM" id="MobiDB-lite"/>
    </source>
</evidence>
<organism evidence="5 6">
    <name type="scientific">Nyctereutes procyonoides</name>
    <name type="common">Raccoon dog</name>
    <name type="synonym">Canis procyonoides</name>
    <dbReference type="NCBI Taxonomy" id="34880"/>
    <lineage>
        <taxon>Eukaryota</taxon>
        <taxon>Metazoa</taxon>
        <taxon>Chordata</taxon>
        <taxon>Craniata</taxon>
        <taxon>Vertebrata</taxon>
        <taxon>Euteleostomi</taxon>
        <taxon>Mammalia</taxon>
        <taxon>Eutheria</taxon>
        <taxon>Laurasiatheria</taxon>
        <taxon>Carnivora</taxon>
        <taxon>Caniformia</taxon>
        <taxon>Canidae</taxon>
        <taxon>Nyctereutes</taxon>
    </lineage>
</organism>
<dbReference type="PRINTS" id="PR02075">
    <property type="entry name" value="FIBSHEATHIP1"/>
</dbReference>
<feature type="compositionally biased region" description="Basic and acidic residues" evidence="4">
    <location>
        <begin position="63"/>
        <end position="82"/>
    </location>
</feature>
<feature type="compositionally biased region" description="Polar residues" evidence="4">
    <location>
        <begin position="14"/>
        <end position="32"/>
    </location>
</feature>
<evidence type="ECO:0000313" key="5">
    <source>
        <dbReference type="EMBL" id="CAD7670977.1"/>
    </source>
</evidence>
<reference evidence="5" key="1">
    <citation type="submission" date="2020-12" db="EMBL/GenBank/DDBJ databases">
        <authorList>
            <consortium name="Molecular Ecology Group"/>
        </authorList>
    </citation>
    <scope>NUCLEOTIDE SEQUENCE</scope>
    <source>
        <strain evidence="5">TBG_1078</strain>
    </source>
</reference>
<feature type="region of interest" description="Disordered" evidence="4">
    <location>
        <begin position="1"/>
        <end position="39"/>
    </location>
</feature>
<comment type="caution">
    <text evidence="5">The sequence shown here is derived from an EMBL/GenBank/DDBJ whole genome shotgun (WGS) entry which is preliminary data.</text>
</comment>
<evidence type="ECO:0000256" key="3">
    <source>
        <dbReference type="ARBA" id="ARBA00023054"/>
    </source>
</evidence>
<gene>
    <name evidence="5" type="ORF">NYPRO_LOCUS3772</name>
</gene>
<comment type="similarity">
    <text evidence="1">Belongs to the FSIP1 family.</text>
</comment>
<dbReference type="EMBL" id="CAJHUB010000660">
    <property type="protein sequence ID" value="CAD7670977.1"/>
    <property type="molecule type" value="Genomic_DNA"/>
</dbReference>
<dbReference type="PANTHER" id="PTHR22012:SF2">
    <property type="entry name" value="FIBROUS SHEATH-INTERACTING PROTEIN 1"/>
    <property type="match status" value="1"/>
</dbReference>
<dbReference type="Proteomes" id="UP000645828">
    <property type="component" value="Unassembled WGS sequence"/>
</dbReference>
<evidence type="ECO:0000313" key="6">
    <source>
        <dbReference type="Proteomes" id="UP000645828"/>
    </source>
</evidence>
<keyword evidence="6" id="KW-1185">Reference proteome</keyword>
<feature type="region of interest" description="Disordered" evidence="4">
    <location>
        <begin position="51"/>
        <end position="88"/>
    </location>
</feature>
<keyword evidence="3" id="KW-0175">Coiled coil</keyword>
<protein>
    <recommendedName>
        <fullName evidence="2">Fibrous sheath-interacting protein 1</fullName>
    </recommendedName>
</protein>
<proteinExistence type="inferred from homology"/>
<accession>A0A811Y295</accession>
<name>A0A811Y295_NYCPR</name>
<evidence type="ECO:0000256" key="1">
    <source>
        <dbReference type="ARBA" id="ARBA00010495"/>
    </source>
</evidence>